<gene>
    <name evidence="2" type="ORF">ACHAW5_007073</name>
</gene>
<protein>
    <submittedName>
        <fullName evidence="2">Uncharacterized protein</fullName>
    </submittedName>
</protein>
<evidence type="ECO:0000313" key="2">
    <source>
        <dbReference type="EMBL" id="KAL3789137.1"/>
    </source>
</evidence>
<dbReference type="SUPFAM" id="SSF52058">
    <property type="entry name" value="L domain-like"/>
    <property type="match status" value="1"/>
</dbReference>
<dbReference type="InterPro" id="IPR026906">
    <property type="entry name" value="LRR_5"/>
</dbReference>
<dbReference type="Gene3D" id="3.10.20.90">
    <property type="entry name" value="Phosphatidylinositol 3-kinase Catalytic Subunit, Chain A, domain 1"/>
    <property type="match status" value="1"/>
</dbReference>
<dbReference type="InterPro" id="IPR036063">
    <property type="entry name" value="Smr_dom_sf"/>
</dbReference>
<reference evidence="2 3" key="1">
    <citation type="submission" date="2024-10" db="EMBL/GenBank/DDBJ databases">
        <title>Updated reference genomes for cyclostephanoid diatoms.</title>
        <authorList>
            <person name="Roberts W.R."/>
            <person name="Alverson A.J."/>
        </authorList>
    </citation>
    <scope>NUCLEOTIDE SEQUENCE [LARGE SCALE GENOMIC DNA]</scope>
    <source>
        <strain evidence="2 3">AJA276-08</strain>
    </source>
</reference>
<organism evidence="2 3">
    <name type="scientific">Stephanodiscus triporus</name>
    <dbReference type="NCBI Taxonomy" id="2934178"/>
    <lineage>
        <taxon>Eukaryota</taxon>
        <taxon>Sar</taxon>
        <taxon>Stramenopiles</taxon>
        <taxon>Ochrophyta</taxon>
        <taxon>Bacillariophyta</taxon>
        <taxon>Coscinodiscophyceae</taxon>
        <taxon>Thalassiosirophycidae</taxon>
        <taxon>Stephanodiscales</taxon>
        <taxon>Stephanodiscaceae</taxon>
        <taxon>Stephanodiscus</taxon>
    </lineage>
</organism>
<dbReference type="SUPFAM" id="SSF160443">
    <property type="entry name" value="SMR domain-like"/>
    <property type="match status" value="2"/>
</dbReference>
<keyword evidence="3" id="KW-1185">Reference proteome</keyword>
<dbReference type="CDD" id="cd01763">
    <property type="entry name" value="Ubl_SUMO_like"/>
    <property type="match status" value="1"/>
</dbReference>
<dbReference type="Gene3D" id="3.80.10.10">
    <property type="entry name" value="Ribonuclease Inhibitor"/>
    <property type="match status" value="1"/>
</dbReference>
<accession>A0ABD3PN04</accession>
<dbReference type="Pfam" id="PF13306">
    <property type="entry name" value="LRR_5"/>
    <property type="match status" value="1"/>
</dbReference>
<proteinExistence type="predicted"/>
<sequence length="673" mass="75745">MLIGGPPEPGPVVVDDDDVVEGKGEVVATYFGGDGKSVPNDVVRLRVDPSVDVIPPEAFRGRTSIVQIELHEGLREIGERAFADCSSLVGPLKVPSSVKIIHEGAFARCTSLTEVILRNGLEEIRNHAFSRCTALKRVRTMIKIVLKEERTPTKEERLKLGLHNPEVKFTRRYEYDIDLEMSLKPVFVAFSNERGVSMRSLRLSYKGERIFMSDVKNKTPKALCMKELSMNDEDVITVVVESDETNLGNANAIQRQQTQRVNKIKKKKIKGAMNNKSNVNKKEQVKQYNPAMTVEDYKRQHSMILSKLHDEVQPRLKDIRMKLNALDLERQPPKSKNQGHKKGTKEEPDDQMLLPDSGVGGKAGKAYFVVQVGEVQNLYKTTKTSAHTSLQQGQSEIPTLDLHGCTRVEAIAKLNESLKVWVDTAMRGYDPFVITAVIVCGCGSQVLSETVQEWIKSTGQNRVLTWIYTFHERSFEKASEALEAIETNDNVEKPREEAIESVKRYVTAMKEGDFLDIVQIVFEENNNAADDLRPSKKSRKSSSDYSYERDWTTKCYYPILALAARRGEGLFLWYRLGKCKICTRRPKCPLTSLQQGQSEIPTLDLHGCTRVEAIAKLNESLEVWVDTAMRGYDPIVITAVIVCGCGSQVLSETVQEWIKSNSKVRNAPNNHLL</sequence>
<evidence type="ECO:0000313" key="3">
    <source>
        <dbReference type="Proteomes" id="UP001530315"/>
    </source>
</evidence>
<evidence type="ECO:0000256" key="1">
    <source>
        <dbReference type="SAM" id="MobiDB-lite"/>
    </source>
</evidence>
<dbReference type="Gene3D" id="3.30.1370.110">
    <property type="match status" value="2"/>
</dbReference>
<dbReference type="EMBL" id="JALLAZ020000697">
    <property type="protein sequence ID" value="KAL3789137.1"/>
    <property type="molecule type" value="Genomic_DNA"/>
</dbReference>
<dbReference type="InterPro" id="IPR032675">
    <property type="entry name" value="LRR_dom_sf"/>
</dbReference>
<comment type="caution">
    <text evidence="2">The sequence shown here is derived from an EMBL/GenBank/DDBJ whole genome shotgun (WGS) entry which is preliminary data.</text>
</comment>
<dbReference type="Proteomes" id="UP001530315">
    <property type="component" value="Unassembled WGS sequence"/>
</dbReference>
<name>A0ABD3PN04_9STRA</name>
<dbReference type="AlphaFoldDB" id="A0ABD3PN04"/>
<feature type="region of interest" description="Disordered" evidence="1">
    <location>
        <begin position="324"/>
        <end position="355"/>
    </location>
</feature>